<comment type="caution">
    <text evidence="1">The sequence shown here is derived from an EMBL/GenBank/DDBJ whole genome shotgun (WGS) entry which is preliminary data.</text>
</comment>
<keyword evidence="2" id="KW-1185">Reference proteome</keyword>
<dbReference type="EMBL" id="CABFNP030000438">
    <property type="protein sequence ID" value="CAI6015029.1"/>
    <property type="molecule type" value="Genomic_DNA"/>
</dbReference>
<name>A0AA35LPM2_9HYPO</name>
<gene>
    <name evidence="1" type="ORF">CCHLO57077_00019313</name>
</gene>
<sequence>MIYLPAYLYVLLQRNG</sequence>
<evidence type="ECO:0000313" key="2">
    <source>
        <dbReference type="Proteomes" id="UP001160390"/>
    </source>
</evidence>
<dbReference type="AlphaFoldDB" id="A0AA35LPM2"/>
<protein>
    <submittedName>
        <fullName evidence="1">Uncharacterized protein</fullName>
    </submittedName>
</protein>
<reference evidence="1" key="1">
    <citation type="submission" date="2023-01" db="EMBL/GenBank/DDBJ databases">
        <authorList>
            <person name="Piombo E."/>
        </authorList>
    </citation>
    <scope>NUCLEOTIDE SEQUENCE</scope>
</reference>
<evidence type="ECO:0000313" key="1">
    <source>
        <dbReference type="EMBL" id="CAI6015029.1"/>
    </source>
</evidence>
<dbReference type="Proteomes" id="UP001160390">
    <property type="component" value="Unassembled WGS sequence"/>
</dbReference>
<proteinExistence type="predicted"/>
<accession>A0AA35LPM2</accession>
<organism evidence="1 2">
    <name type="scientific">Clonostachys chloroleuca</name>
    <dbReference type="NCBI Taxonomy" id="1926264"/>
    <lineage>
        <taxon>Eukaryota</taxon>
        <taxon>Fungi</taxon>
        <taxon>Dikarya</taxon>
        <taxon>Ascomycota</taxon>
        <taxon>Pezizomycotina</taxon>
        <taxon>Sordariomycetes</taxon>
        <taxon>Hypocreomycetidae</taxon>
        <taxon>Hypocreales</taxon>
        <taxon>Bionectriaceae</taxon>
        <taxon>Clonostachys</taxon>
    </lineage>
</organism>